<organism evidence="3 4">
    <name type="scientific">Liquorilactobacillus mali KCTC 3596 = DSM 20444</name>
    <dbReference type="NCBI Taxonomy" id="1046596"/>
    <lineage>
        <taxon>Bacteria</taxon>
        <taxon>Bacillati</taxon>
        <taxon>Bacillota</taxon>
        <taxon>Bacilli</taxon>
        <taxon>Lactobacillales</taxon>
        <taxon>Lactobacillaceae</taxon>
        <taxon>Liquorilactobacillus</taxon>
    </lineage>
</organism>
<accession>J0L7X5</accession>
<dbReference type="PANTHER" id="PTHR42879">
    <property type="entry name" value="3-OXOACYL-(ACYL-CARRIER-PROTEIN) REDUCTASE"/>
    <property type="match status" value="1"/>
</dbReference>
<protein>
    <submittedName>
        <fullName evidence="3">3-oxoacyl-ACP reductase</fullName>
    </submittedName>
</protein>
<dbReference type="RefSeq" id="WP_003687472.1">
    <property type="nucleotide sequence ID" value="NZ_AKKT01000016.1"/>
</dbReference>
<name>J0L7X5_9LACO</name>
<dbReference type="SUPFAM" id="SSF51735">
    <property type="entry name" value="NAD(P)-binding Rossmann-fold domains"/>
    <property type="match status" value="1"/>
</dbReference>
<keyword evidence="4" id="KW-1185">Reference proteome</keyword>
<keyword evidence="2" id="KW-0560">Oxidoreductase</keyword>
<dbReference type="PATRIC" id="fig|1046596.6.peg.2009"/>
<dbReference type="GeneID" id="98316060"/>
<dbReference type="GO" id="GO:0008206">
    <property type="term" value="P:bile acid metabolic process"/>
    <property type="evidence" value="ECO:0007669"/>
    <property type="project" value="UniProtKB-ARBA"/>
</dbReference>
<dbReference type="GO" id="GO:0016491">
    <property type="term" value="F:oxidoreductase activity"/>
    <property type="evidence" value="ECO:0007669"/>
    <property type="project" value="UniProtKB-KW"/>
</dbReference>
<dbReference type="Pfam" id="PF13561">
    <property type="entry name" value="adh_short_C2"/>
    <property type="match status" value="1"/>
</dbReference>
<proteinExistence type="inferred from homology"/>
<dbReference type="PRINTS" id="PR00081">
    <property type="entry name" value="GDHRDH"/>
</dbReference>
<gene>
    <name evidence="3" type="ORF">FD00_GL001913</name>
</gene>
<dbReference type="InterPro" id="IPR036291">
    <property type="entry name" value="NAD(P)-bd_dom_sf"/>
</dbReference>
<evidence type="ECO:0000256" key="2">
    <source>
        <dbReference type="ARBA" id="ARBA00023002"/>
    </source>
</evidence>
<sequence length="264" mass="29117">MDLELNGKSALVLASSKGLGKGTAERLFKEGANVLITSRNEDSLKQVVEEFSEIETPYKNSIDFCVCDLSKVDDINNLITETHKKIGTVDILVNNAGGPKSGRFEDLTDDDWEKYFYLDLLSYIRVTRQLIPDLKENKGHVINILSSSAKQPIPNLILSNVYRLGLLGFSKTLSKELGEYGVLVNAISPGRIATDRVQHLDEVKAENLNKPIDYVQNKSQANIPLGRYGKVEEFANVVAFLASNKSSYMNGSLIVVDGGKTDAF</sequence>
<evidence type="ECO:0000313" key="3">
    <source>
        <dbReference type="EMBL" id="KRN08756.1"/>
    </source>
</evidence>
<dbReference type="OrthoDB" id="9805904at2"/>
<dbReference type="EMBL" id="AYYH01000051">
    <property type="protein sequence ID" value="KRN08756.1"/>
    <property type="molecule type" value="Genomic_DNA"/>
</dbReference>
<dbReference type="InterPro" id="IPR002347">
    <property type="entry name" value="SDR_fam"/>
</dbReference>
<dbReference type="AlphaFoldDB" id="J0L7X5"/>
<dbReference type="InterPro" id="IPR050259">
    <property type="entry name" value="SDR"/>
</dbReference>
<dbReference type="Proteomes" id="UP000050898">
    <property type="component" value="Unassembled WGS sequence"/>
</dbReference>
<comment type="similarity">
    <text evidence="1">Belongs to the short-chain dehydrogenases/reductases (SDR) family.</text>
</comment>
<reference evidence="3 4" key="1">
    <citation type="journal article" date="2015" name="Genome Announc.">
        <title>Expanding the biotechnology potential of lactobacilli through comparative genomics of 213 strains and associated genera.</title>
        <authorList>
            <person name="Sun Z."/>
            <person name="Harris H.M."/>
            <person name="McCann A."/>
            <person name="Guo C."/>
            <person name="Argimon S."/>
            <person name="Zhang W."/>
            <person name="Yang X."/>
            <person name="Jeffery I.B."/>
            <person name="Cooney J.C."/>
            <person name="Kagawa T.F."/>
            <person name="Liu W."/>
            <person name="Song Y."/>
            <person name="Salvetti E."/>
            <person name="Wrobel A."/>
            <person name="Rasinkangas P."/>
            <person name="Parkhill J."/>
            <person name="Rea M.C."/>
            <person name="O'Sullivan O."/>
            <person name="Ritari J."/>
            <person name="Douillard F.P."/>
            <person name="Paul Ross R."/>
            <person name="Yang R."/>
            <person name="Briner A.E."/>
            <person name="Felis G.E."/>
            <person name="de Vos W.M."/>
            <person name="Barrangou R."/>
            <person name="Klaenhammer T.R."/>
            <person name="Caufield P.W."/>
            <person name="Cui Y."/>
            <person name="Zhang H."/>
            <person name="O'Toole P.W."/>
        </authorList>
    </citation>
    <scope>NUCLEOTIDE SEQUENCE [LARGE SCALE GENOMIC DNA]</scope>
    <source>
        <strain evidence="3 4">DSM 20444</strain>
    </source>
</reference>
<dbReference type="Gene3D" id="3.40.50.720">
    <property type="entry name" value="NAD(P)-binding Rossmann-like Domain"/>
    <property type="match status" value="1"/>
</dbReference>
<comment type="caution">
    <text evidence="3">The sequence shown here is derived from an EMBL/GenBank/DDBJ whole genome shotgun (WGS) entry which is preliminary data.</text>
</comment>
<evidence type="ECO:0000256" key="1">
    <source>
        <dbReference type="ARBA" id="ARBA00006484"/>
    </source>
</evidence>
<dbReference type="CDD" id="cd05344">
    <property type="entry name" value="BKR_like_SDR_like"/>
    <property type="match status" value="1"/>
</dbReference>
<dbReference type="PANTHER" id="PTHR42879:SF6">
    <property type="entry name" value="NADPH-DEPENDENT REDUCTASE BACG"/>
    <property type="match status" value="1"/>
</dbReference>
<dbReference type="PRINTS" id="PR00080">
    <property type="entry name" value="SDRFAMILY"/>
</dbReference>
<evidence type="ECO:0000313" key="4">
    <source>
        <dbReference type="Proteomes" id="UP000050898"/>
    </source>
</evidence>
<dbReference type="FunFam" id="3.40.50.720:FF:000084">
    <property type="entry name" value="Short-chain dehydrogenase reductase"/>
    <property type="match status" value="1"/>
</dbReference>